<feature type="transmembrane region" description="Helical" evidence="8">
    <location>
        <begin position="314"/>
        <end position="339"/>
    </location>
</feature>
<evidence type="ECO:0000256" key="8">
    <source>
        <dbReference type="SAM" id="Phobius"/>
    </source>
</evidence>
<feature type="transmembrane region" description="Helical" evidence="8">
    <location>
        <begin position="152"/>
        <end position="175"/>
    </location>
</feature>
<proteinExistence type="inferred from homology"/>
<comment type="caution">
    <text evidence="10">The sequence shown here is derived from an EMBL/GenBank/DDBJ whole genome shotgun (WGS) entry which is preliminary data.</text>
</comment>
<dbReference type="GO" id="GO:0016020">
    <property type="term" value="C:membrane"/>
    <property type="evidence" value="ECO:0007669"/>
    <property type="project" value="UniProtKB-SubCell"/>
</dbReference>
<evidence type="ECO:0000313" key="11">
    <source>
        <dbReference type="Proteomes" id="UP000701801"/>
    </source>
</evidence>
<feature type="transmembrane region" description="Helical" evidence="8">
    <location>
        <begin position="127"/>
        <end position="146"/>
    </location>
</feature>
<evidence type="ECO:0000256" key="3">
    <source>
        <dbReference type="ARBA" id="ARBA00022448"/>
    </source>
</evidence>
<dbReference type="AlphaFoldDB" id="A0A9N9LQN6"/>
<feature type="transmembrane region" description="Helical" evidence="8">
    <location>
        <begin position="453"/>
        <end position="471"/>
    </location>
</feature>
<feature type="transmembrane region" description="Helical" evidence="8">
    <location>
        <begin position="101"/>
        <end position="120"/>
    </location>
</feature>
<feature type="domain" description="Major facilitator superfamily (MFS) profile" evidence="9">
    <location>
        <begin position="58"/>
        <end position="502"/>
    </location>
</feature>
<keyword evidence="5 8" id="KW-1133">Transmembrane helix</keyword>
<dbReference type="InterPro" id="IPR005828">
    <property type="entry name" value="MFS_sugar_transport-like"/>
</dbReference>
<evidence type="ECO:0000256" key="2">
    <source>
        <dbReference type="ARBA" id="ARBA00010992"/>
    </source>
</evidence>
<dbReference type="Proteomes" id="UP000701801">
    <property type="component" value="Unassembled WGS sequence"/>
</dbReference>
<dbReference type="NCBIfam" id="TIGR00879">
    <property type="entry name" value="SP"/>
    <property type="match status" value="1"/>
</dbReference>
<comment type="similarity">
    <text evidence="2 7">Belongs to the major facilitator superfamily. Sugar transporter (TC 2.A.1.1) family.</text>
</comment>
<feature type="transmembrane region" description="Helical" evidence="8">
    <location>
        <begin position="187"/>
        <end position="208"/>
    </location>
</feature>
<gene>
    <name evidence="10" type="ORF">HYALB_00009102</name>
</gene>
<evidence type="ECO:0000256" key="4">
    <source>
        <dbReference type="ARBA" id="ARBA00022692"/>
    </source>
</evidence>
<feature type="transmembrane region" description="Helical" evidence="8">
    <location>
        <begin position="477"/>
        <end position="499"/>
    </location>
</feature>
<evidence type="ECO:0000256" key="6">
    <source>
        <dbReference type="ARBA" id="ARBA00023136"/>
    </source>
</evidence>
<dbReference type="PANTHER" id="PTHR48022:SF70">
    <property type="entry name" value="MONOSACCHARIDE TRANSPORTER, PUTATIVE (AFU_ORTHOLOGUE AFUA_5G14540)-RELATED"/>
    <property type="match status" value="1"/>
</dbReference>
<feature type="transmembrane region" description="Helical" evidence="8">
    <location>
        <begin position="351"/>
        <end position="369"/>
    </location>
</feature>
<dbReference type="OrthoDB" id="6133115at2759"/>
<sequence length="548" mass="61195">MAEKGTHSEYVGEKKLTEDGRKVIEEEEVEGVNTLMASIMAKHKPDPWGKGHLALYALSTICFLSSTMQGFDSSLMGSINVLDNYTNYYHLPKKGTASTGIVFSIYQVAQMCAALFVWIADWRGRKTLIFIGAVGVVLGTIITATAKNLETFIGGRFLLAFFATLACSASPLYLVEVAPPQYRGTLAGLYNTFYYFGSILATTSVYGAHKHLSHKRNTDWRLPLWLQLVCPSIVSVGILWFPESPRWLVGKDRHEEARAFVVKYHANGDADHPIVNLEMSEMIESLERDPITEWRNFFDIRVLFKTKARRYRTMLNFTFAWFGQFSGNNVVSYYLPYLLANLGITSADTKLLLNIIYALVGYIFATAGARMHDVIGRRKMLLGATAGLVLALSITAGTAAGYVNTGSKSSSTTSIAFIFIFGAIFAFGFTSMQPIYPAEVMSNDMRAKGMGTYKLVGGCAGFINTFAAPTALTNIGFWFYVFFVFWDVFEFTFMYFFFVETKGLTLEEMDEIFESKNPRKASTSIKRAKVQVVVDEEGNIREQIKTLA</sequence>
<evidence type="ECO:0000256" key="7">
    <source>
        <dbReference type="RuleBase" id="RU003346"/>
    </source>
</evidence>
<dbReference type="FunFam" id="1.20.1250.20:FF:000134">
    <property type="entry name" value="MFS sugar transporter protein"/>
    <property type="match status" value="1"/>
</dbReference>
<dbReference type="PANTHER" id="PTHR48022">
    <property type="entry name" value="PLASTIDIC GLUCOSE TRANSPORTER 4"/>
    <property type="match status" value="1"/>
</dbReference>
<keyword evidence="4 8" id="KW-0812">Transmembrane</keyword>
<keyword evidence="3 7" id="KW-0813">Transport</keyword>
<organism evidence="10 11">
    <name type="scientific">Hymenoscyphus albidus</name>
    <dbReference type="NCBI Taxonomy" id="595503"/>
    <lineage>
        <taxon>Eukaryota</taxon>
        <taxon>Fungi</taxon>
        <taxon>Dikarya</taxon>
        <taxon>Ascomycota</taxon>
        <taxon>Pezizomycotina</taxon>
        <taxon>Leotiomycetes</taxon>
        <taxon>Helotiales</taxon>
        <taxon>Helotiaceae</taxon>
        <taxon>Hymenoscyphus</taxon>
    </lineage>
</organism>
<feature type="transmembrane region" description="Helical" evidence="8">
    <location>
        <begin position="415"/>
        <end position="432"/>
    </location>
</feature>
<comment type="subcellular location">
    <subcellularLocation>
        <location evidence="1">Membrane</location>
        <topology evidence="1">Multi-pass membrane protein</topology>
    </subcellularLocation>
</comment>
<evidence type="ECO:0000259" key="9">
    <source>
        <dbReference type="PROSITE" id="PS50850"/>
    </source>
</evidence>
<evidence type="ECO:0000256" key="5">
    <source>
        <dbReference type="ARBA" id="ARBA00022989"/>
    </source>
</evidence>
<feature type="transmembrane region" description="Helical" evidence="8">
    <location>
        <begin position="220"/>
        <end position="241"/>
    </location>
</feature>
<reference evidence="10" key="1">
    <citation type="submission" date="2021-07" db="EMBL/GenBank/DDBJ databases">
        <authorList>
            <person name="Durling M."/>
        </authorList>
    </citation>
    <scope>NUCLEOTIDE SEQUENCE</scope>
</reference>
<dbReference type="InterPro" id="IPR020846">
    <property type="entry name" value="MFS_dom"/>
</dbReference>
<evidence type="ECO:0000256" key="1">
    <source>
        <dbReference type="ARBA" id="ARBA00004141"/>
    </source>
</evidence>
<name>A0A9N9LQN6_9HELO</name>
<accession>A0A9N9LQN6</accession>
<dbReference type="EMBL" id="CAJVRM010000193">
    <property type="protein sequence ID" value="CAG8976837.1"/>
    <property type="molecule type" value="Genomic_DNA"/>
</dbReference>
<dbReference type="Pfam" id="PF00083">
    <property type="entry name" value="Sugar_tr"/>
    <property type="match status" value="1"/>
</dbReference>
<dbReference type="InterPro" id="IPR036259">
    <property type="entry name" value="MFS_trans_sf"/>
</dbReference>
<dbReference type="SUPFAM" id="SSF103473">
    <property type="entry name" value="MFS general substrate transporter"/>
    <property type="match status" value="1"/>
</dbReference>
<dbReference type="InterPro" id="IPR003663">
    <property type="entry name" value="Sugar/inositol_transpt"/>
</dbReference>
<dbReference type="Gene3D" id="1.20.1250.20">
    <property type="entry name" value="MFS general substrate transporter like domains"/>
    <property type="match status" value="1"/>
</dbReference>
<dbReference type="InterPro" id="IPR050360">
    <property type="entry name" value="MFS_Sugar_Transporters"/>
</dbReference>
<dbReference type="PROSITE" id="PS50850">
    <property type="entry name" value="MFS"/>
    <property type="match status" value="1"/>
</dbReference>
<keyword evidence="11" id="KW-1185">Reference proteome</keyword>
<dbReference type="GO" id="GO:0005351">
    <property type="term" value="F:carbohydrate:proton symporter activity"/>
    <property type="evidence" value="ECO:0007669"/>
    <property type="project" value="TreeGrafter"/>
</dbReference>
<feature type="transmembrane region" description="Helical" evidence="8">
    <location>
        <begin position="53"/>
        <end position="71"/>
    </location>
</feature>
<feature type="transmembrane region" description="Helical" evidence="8">
    <location>
        <begin position="381"/>
        <end position="403"/>
    </location>
</feature>
<evidence type="ECO:0000313" key="10">
    <source>
        <dbReference type="EMBL" id="CAG8976837.1"/>
    </source>
</evidence>
<keyword evidence="6 8" id="KW-0472">Membrane</keyword>
<protein>
    <recommendedName>
        <fullName evidence="9">Major facilitator superfamily (MFS) profile domain-containing protein</fullName>
    </recommendedName>
</protein>